<dbReference type="SUPFAM" id="SSF56784">
    <property type="entry name" value="HAD-like"/>
    <property type="match status" value="1"/>
</dbReference>
<keyword evidence="6" id="KW-0479">Metal-binding</keyword>
<dbReference type="EC" id="3.1.3.3" evidence="4"/>
<comment type="catalytic activity">
    <reaction evidence="10">
        <text>O-phospho-L-serine + H2O = L-serine + phosphate</text>
        <dbReference type="Rhea" id="RHEA:21208"/>
        <dbReference type="ChEBI" id="CHEBI:15377"/>
        <dbReference type="ChEBI" id="CHEBI:33384"/>
        <dbReference type="ChEBI" id="CHEBI:43474"/>
        <dbReference type="ChEBI" id="CHEBI:57524"/>
        <dbReference type="EC" id="3.1.3.3"/>
    </reaction>
</comment>
<sequence length="431" mass="47089">MPESRKNKRRALVAAVVALCAAGGGLGVAQVAGAIEGEHHADRPALTVTDGWHGDNRAALQRMIDDYGPDGDKRAKLKGNKPLAVFDWDNTVVKNDIGDATMFWLLRHDKLRTPEDGDWRTTSRYLTAAAAKALAAACPAGRTTLPTSSDTGCADEIRTVYSDGETTAGDAAFAGFDHRRMEPQYAWLAQLQQGWTEAQIEEFAAAARKENLDAAVGAEQRVGSAKVTGWVRYYEQMQDLVSTLKQADFDVWITSASPQPVLDAWVRGAGIDPERAIGIRNVHEGDVITPRLRGCGTVDDGDDAMVTYMDGKRCWINQEILGVEGAAAEKVQPARHRQVFAAGDSDTDIAFLRDATALRLVLNRNKNEVMCRAYDDSDGRWLINPMFIEPNKQQTKSYPCATTGYTEPDGSEAPVRREDGSVIADQEDTVF</sequence>
<evidence type="ECO:0000256" key="12">
    <source>
        <dbReference type="SAM" id="MobiDB-lite"/>
    </source>
</evidence>
<evidence type="ECO:0000313" key="15">
    <source>
        <dbReference type="Proteomes" id="UP001596523"/>
    </source>
</evidence>
<evidence type="ECO:0000256" key="13">
    <source>
        <dbReference type="SAM" id="SignalP"/>
    </source>
</evidence>
<evidence type="ECO:0000256" key="10">
    <source>
        <dbReference type="ARBA" id="ARBA00048138"/>
    </source>
</evidence>
<dbReference type="PANTHER" id="PTHR43344:SF2">
    <property type="entry name" value="PHOSPHOSERINE PHOSPHATASE"/>
    <property type="match status" value="1"/>
</dbReference>
<comment type="similarity">
    <text evidence="3">Belongs to the HAD-like hydrolase superfamily. SerB family.</text>
</comment>
<evidence type="ECO:0000256" key="7">
    <source>
        <dbReference type="ARBA" id="ARBA00022801"/>
    </source>
</evidence>
<keyword evidence="13" id="KW-0732">Signal</keyword>
<feature type="chain" id="PRO_5046635982" description="phosphoserine phosphatase" evidence="13">
    <location>
        <begin position="30"/>
        <end position="431"/>
    </location>
</feature>
<evidence type="ECO:0000256" key="9">
    <source>
        <dbReference type="ARBA" id="ARBA00023299"/>
    </source>
</evidence>
<dbReference type="Gene3D" id="3.40.50.1000">
    <property type="entry name" value="HAD superfamily/HAD-like"/>
    <property type="match status" value="2"/>
</dbReference>
<keyword evidence="5" id="KW-0028">Amino-acid biosynthesis</keyword>
<dbReference type="InterPro" id="IPR050582">
    <property type="entry name" value="HAD-like_SerB"/>
</dbReference>
<proteinExistence type="inferred from homology"/>
<evidence type="ECO:0000256" key="3">
    <source>
        <dbReference type="ARBA" id="ARBA00009184"/>
    </source>
</evidence>
<evidence type="ECO:0000256" key="8">
    <source>
        <dbReference type="ARBA" id="ARBA00022842"/>
    </source>
</evidence>
<accession>A0ABW2JYW7</accession>
<comment type="caution">
    <text evidence="14">The sequence shown here is derived from an EMBL/GenBank/DDBJ whole genome shotgun (WGS) entry which is preliminary data.</text>
</comment>
<gene>
    <name evidence="14" type="ORF">ACFQVC_41215</name>
</gene>
<evidence type="ECO:0000256" key="11">
    <source>
        <dbReference type="ARBA" id="ARBA00048523"/>
    </source>
</evidence>
<comment type="pathway">
    <text evidence="2">Amino-acid biosynthesis; L-serine biosynthesis; L-serine from 3-phospho-D-glycerate: step 3/3.</text>
</comment>
<keyword evidence="8" id="KW-0460">Magnesium</keyword>
<evidence type="ECO:0000256" key="4">
    <source>
        <dbReference type="ARBA" id="ARBA00012640"/>
    </source>
</evidence>
<dbReference type="EMBL" id="JBHTCF010000037">
    <property type="protein sequence ID" value="MFC7310621.1"/>
    <property type="molecule type" value="Genomic_DNA"/>
</dbReference>
<dbReference type="Proteomes" id="UP001596523">
    <property type="component" value="Unassembled WGS sequence"/>
</dbReference>
<protein>
    <recommendedName>
        <fullName evidence="4">phosphoserine phosphatase</fullName>
        <ecNumber evidence="4">3.1.3.3</ecNumber>
    </recommendedName>
</protein>
<dbReference type="RefSeq" id="WP_381841488.1">
    <property type="nucleotide sequence ID" value="NZ_JBHTCF010000037.1"/>
</dbReference>
<keyword evidence="9" id="KW-0718">Serine biosynthesis</keyword>
<dbReference type="InterPro" id="IPR023214">
    <property type="entry name" value="HAD_sf"/>
</dbReference>
<feature type="region of interest" description="Disordered" evidence="12">
    <location>
        <begin position="402"/>
        <end position="431"/>
    </location>
</feature>
<reference evidence="15" key="1">
    <citation type="journal article" date="2019" name="Int. J. Syst. Evol. Microbiol.">
        <title>The Global Catalogue of Microorganisms (GCM) 10K type strain sequencing project: providing services to taxonomists for standard genome sequencing and annotation.</title>
        <authorList>
            <consortium name="The Broad Institute Genomics Platform"/>
            <consortium name="The Broad Institute Genome Sequencing Center for Infectious Disease"/>
            <person name="Wu L."/>
            <person name="Ma J."/>
        </authorList>
    </citation>
    <scope>NUCLEOTIDE SEQUENCE [LARGE SCALE GENOMIC DNA]</scope>
    <source>
        <strain evidence="15">SYNS20</strain>
    </source>
</reference>
<evidence type="ECO:0000256" key="5">
    <source>
        <dbReference type="ARBA" id="ARBA00022605"/>
    </source>
</evidence>
<organism evidence="14 15">
    <name type="scientific">Streptomyces monticola</name>
    <dbReference type="NCBI Taxonomy" id="2666263"/>
    <lineage>
        <taxon>Bacteria</taxon>
        <taxon>Bacillati</taxon>
        <taxon>Actinomycetota</taxon>
        <taxon>Actinomycetes</taxon>
        <taxon>Kitasatosporales</taxon>
        <taxon>Streptomycetaceae</taxon>
        <taxon>Streptomyces</taxon>
    </lineage>
</organism>
<evidence type="ECO:0000256" key="1">
    <source>
        <dbReference type="ARBA" id="ARBA00001946"/>
    </source>
</evidence>
<evidence type="ECO:0000313" key="14">
    <source>
        <dbReference type="EMBL" id="MFC7310621.1"/>
    </source>
</evidence>
<dbReference type="InterPro" id="IPR036412">
    <property type="entry name" value="HAD-like_sf"/>
</dbReference>
<comment type="catalytic activity">
    <reaction evidence="11">
        <text>O-phospho-D-serine + H2O = D-serine + phosphate</text>
        <dbReference type="Rhea" id="RHEA:24873"/>
        <dbReference type="ChEBI" id="CHEBI:15377"/>
        <dbReference type="ChEBI" id="CHEBI:35247"/>
        <dbReference type="ChEBI" id="CHEBI:43474"/>
        <dbReference type="ChEBI" id="CHEBI:58680"/>
        <dbReference type="EC" id="3.1.3.3"/>
    </reaction>
</comment>
<feature type="signal peptide" evidence="13">
    <location>
        <begin position="1"/>
        <end position="29"/>
    </location>
</feature>
<name>A0ABW2JYW7_9ACTN</name>
<dbReference type="PANTHER" id="PTHR43344">
    <property type="entry name" value="PHOSPHOSERINE PHOSPHATASE"/>
    <property type="match status" value="1"/>
</dbReference>
<evidence type="ECO:0000256" key="6">
    <source>
        <dbReference type="ARBA" id="ARBA00022723"/>
    </source>
</evidence>
<evidence type="ECO:0000256" key="2">
    <source>
        <dbReference type="ARBA" id="ARBA00005135"/>
    </source>
</evidence>
<keyword evidence="15" id="KW-1185">Reference proteome</keyword>
<comment type="cofactor">
    <cofactor evidence="1">
        <name>Mg(2+)</name>
        <dbReference type="ChEBI" id="CHEBI:18420"/>
    </cofactor>
</comment>
<keyword evidence="7" id="KW-0378">Hydrolase</keyword>